<name>A0A917J2T6_9BACT</name>
<comment type="similarity">
    <text evidence="2">Belongs to the SusD family.</text>
</comment>
<comment type="subcellular location">
    <subcellularLocation>
        <location evidence="1">Cell outer membrane</location>
    </subcellularLocation>
</comment>
<proteinExistence type="inferred from homology"/>
<feature type="domain" description="SusD-like N-terminal" evidence="7">
    <location>
        <begin position="72"/>
        <end position="225"/>
    </location>
</feature>
<reference evidence="8" key="1">
    <citation type="journal article" date="2014" name="Int. J. Syst. Evol. Microbiol.">
        <title>Complete genome sequence of Corynebacterium casei LMG S-19264T (=DSM 44701T), isolated from a smear-ripened cheese.</title>
        <authorList>
            <consortium name="US DOE Joint Genome Institute (JGI-PGF)"/>
            <person name="Walter F."/>
            <person name="Albersmeier A."/>
            <person name="Kalinowski J."/>
            <person name="Ruckert C."/>
        </authorList>
    </citation>
    <scope>NUCLEOTIDE SEQUENCE</scope>
    <source>
        <strain evidence="8">CGMCC 1.15290</strain>
    </source>
</reference>
<dbReference type="SUPFAM" id="SSF48452">
    <property type="entry name" value="TPR-like"/>
    <property type="match status" value="1"/>
</dbReference>
<dbReference type="Pfam" id="PF07980">
    <property type="entry name" value="SusD_RagB"/>
    <property type="match status" value="1"/>
</dbReference>
<dbReference type="AlphaFoldDB" id="A0A917J2T6"/>
<sequence>MKYRKIIYIPALLLSLASCRKLLEVKETDLLTDQLALKTVANNESGVIGAYAGLGTEMGILLNAILSDEVKKGEFYNSATVHEWQYSSTDVTIRDNFTAVNPYYRVVDRVNRVLQALPGADSTRLTDTQAFRSRLRGEALFLRAFCHFEVFRYYCNNYHADSLAMPYISQYRPDLPAMPRIKMGAYFEQLQADLTECKNLVPNSLADVGRANKIAVAGLQARVALFMKRWDDAITYSTEYISALPLATSASFPGIWTDANNDEIAFELKRSASLGAKTGSLFRAVSTVVGGKTTMGTITWLASDTLWNSYDTAKDVRFKAYFKDEKLLSDAARPSHLVAKYAGGAYTTATENVADNKILRTAEMYLIRAEAKAESAASDLGGAAADINALRAARIADYAPIGAYGSKELAIADIMRERFKELAYEGFRFWDLRRKGMPVTRKASDAPTTDESSRVLPTGNFRFVLPIPNAEIQANKLMLQNPGYAN</sequence>
<evidence type="ECO:0000256" key="3">
    <source>
        <dbReference type="ARBA" id="ARBA00022729"/>
    </source>
</evidence>
<evidence type="ECO:0000259" key="7">
    <source>
        <dbReference type="Pfam" id="PF14322"/>
    </source>
</evidence>
<accession>A0A917J2T6</accession>
<dbReference type="EMBL" id="BMIB01000004">
    <property type="protein sequence ID" value="GGH77376.1"/>
    <property type="molecule type" value="Genomic_DNA"/>
</dbReference>
<feature type="domain" description="RagB/SusD" evidence="6">
    <location>
        <begin position="338"/>
        <end position="484"/>
    </location>
</feature>
<reference evidence="8" key="2">
    <citation type="submission" date="2020-09" db="EMBL/GenBank/DDBJ databases">
        <authorList>
            <person name="Sun Q."/>
            <person name="Zhou Y."/>
        </authorList>
    </citation>
    <scope>NUCLEOTIDE SEQUENCE</scope>
    <source>
        <strain evidence="8">CGMCC 1.15290</strain>
    </source>
</reference>
<dbReference type="GO" id="GO:0009279">
    <property type="term" value="C:cell outer membrane"/>
    <property type="evidence" value="ECO:0007669"/>
    <property type="project" value="UniProtKB-SubCell"/>
</dbReference>
<dbReference type="InterPro" id="IPR033985">
    <property type="entry name" value="SusD-like_N"/>
</dbReference>
<gene>
    <name evidence="8" type="ORF">GCM10011379_43630</name>
</gene>
<evidence type="ECO:0000259" key="6">
    <source>
        <dbReference type="Pfam" id="PF07980"/>
    </source>
</evidence>
<dbReference type="InterPro" id="IPR011990">
    <property type="entry name" value="TPR-like_helical_dom_sf"/>
</dbReference>
<dbReference type="RefSeq" id="WP_188956339.1">
    <property type="nucleotide sequence ID" value="NZ_BMIB01000004.1"/>
</dbReference>
<evidence type="ECO:0000256" key="4">
    <source>
        <dbReference type="ARBA" id="ARBA00023136"/>
    </source>
</evidence>
<evidence type="ECO:0000256" key="5">
    <source>
        <dbReference type="ARBA" id="ARBA00023237"/>
    </source>
</evidence>
<evidence type="ECO:0000256" key="1">
    <source>
        <dbReference type="ARBA" id="ARBA00004442"/>
    </source>
</evidence>
<protein>
    <submittedName>
        <fullName evidence="8">Membrane protein</fullName>
    </submittedName>
</protein>
<keyword evidence="4" id="KW-0472">Membrane</keyword>
<keyword evidence="9" id="KW-1185">Reference proteome</keyword>
<comment type="caution">
    <text evidence="8">The sequence shown here is derived from an EMBL/GenBank/DDBJ whole genome shotgun (WGS) entry which is preliminary data.</text>
</comment>
<dbReference type="Proteomes" id="UP000627292">
    <property type="component" value="Unassembled WGS sequence"/>
</dbReference>
<dbReference type="InterPro" id="IPR012944">
    <property type="entry name" value="SusD_RagB_dom"/>
</dbReference>
<evidence type="ECO:0000256" key="2">
    <source>
        <dbReference type="ARBA" id="ARBA00006275"/>
    </source>
</evidence>
<evidence type="ECO:0000313" key="9">
    <source>
        <dbReference type="Proteomes" id="UP000627292"/>
    </source>
</evidence>
<dbReference type="PROSITE" id="PS51257">
    <property type="entry name" value="PROKAR_LIPOPROTEIN"/>
    <property type="match status" value="1"/>
</dbReference>
<evidence type="ECO:0000313" key="8">
    <source>
        <dbReference type="EMBL" id="GGH77376.1"/>
    </source>
</evidence>
<organism evidence="8 9">
    <name type="scientific">Filimonas zeae</name>
    <dbReference type="NCBI Taxonomy" id="1737353"/>
    <lineage>
        <taxon>Bacteria</taxon>
        <taxon>Pseudomonadati</taxon>
        <taxon>Bacteroidota</taxon>
        <taxon>Chitinophagia</taxon>
        <taxon>Chitinophagales</taxon>
        <taxon>Chitinophagaceae</taxon>
        <taxon>Filimonas</taxon>
    </lineage>
</organism>
<dbReference type="Pfam" id="PF14322">
    <property type="entry name" value="SusD-like_3"/>
    <property type="match status" value="1"/>
</dbReference>
<keyword evidence="5" id="KW-0998">Cell outer membrane</keyword>
<dbReference type="Gene3D" id="1.25.40.390">
    <property type="match status" value="1"/>
</dbReference>
<keyword evidence="3" id="KW-0732">Signal</keyword>